<name>A0A918XWK1_9PROT</name>
<accession>A0A918XWK1</accession>
<keyword evidence="3" id="KW-1185">Reference proteome</keyword>
<dbReference type="Pfam" id="PF01425">
    <property type="entry name" value="Amidase"/>
    <property type="match status" value="1"/>
</dbReference>
<dbReference type="EMBL" id="BMZS01000013">
    <property type="protein sequence ID" value="GHD61544.1"/>
    <property type="molecule type" value="Genomic_DNA"/>
</dbReference>
<dbReference type="InterPro" id="IPR036928">
    <property type="entry name" value="AS_sf"/>
</dbReference>
<dbReference type="RefSeq" id="WP_189994675.1">
    <property type="nucleotide sequence ID" value="NZ_BMZS01000013.1"/>
</dbReference>
<evidence type="ECO:0000313" key="2">
    <source>
        <dbReference type="EMBL" id="GHD61544.1"/>
    </source>
</evidence>
<proteinExistence type="predicted"/>
<sequence>MTAEPLWCLDAVELAERIRRREVSARQVMDAHLARMDAVNPQLNAVVLALPEQARAEADAADAALARGDAVGPLHGVPVTIKVNTDQAGCPTDNGVVALKDLVAERDSPTVGNFRKAGAIVIGRTNTPCLSMRWTTENSLHGNTLNPWDPARTPGGSSGGAGAATASGIAPINQGNDIAGSVRYPAYCCGVVGLRPSYGRVPARNYSSPKPRPISAQLMAVQGPLTRTVRDARLALRVMAAGDVGDARWVDAPLEGPPAPKRVALVPDPAGRGVQPAIRASVLQAGSWLAEAGYEVEEVEPPRLGEVADLWARMAMADTIRSLDATIEQVGDEGIRRAIGFWHEVMPKCGPQDTLDALAERDAMLQDWQDFLERWPVVVMPNSAEPAFRVGEDLIDVETTRRLIAAQLPQLAIPVLGLPAVSVPTGTHDGLPMGVQIVAGRFREDLCLAAAEAVEVKAGMTLPIDPKTA</sequence>
<gene>
    <name evidence="2" type="ORF">GCM10017083_49020</name>
</gene>
<dbReference type="SUPFAM" id="SSF75304">
    <property type="entry name" value="Amidase signature (AS) enzymes"/>
    <property type="match status" value="1"/>
</dbReference>
<dbReference type="PANTHER" id="PTHR43372">
    <property type="entry name" value="FATTY-ACID AMIDE HYDROLASE"/>
    <property type="match status" value="1"/>
</dbReference>
<dbReference type="PANTHER" id="PTHR43372:SF4">
    <property type="entry name" value="FATTY-ACID AMIDE HYDROLASE 2"/>
    <property type="match status" value="1"/>
</dbReference>
<comment type="caution">
    <text evidence="2">The sequence shown here is derived from an EMBL/GenBank/DDBJ whole genome shotgun (WGS) entry which is preliminary data.</text>
</comment>
<dbReference type="Gene3D" id="3.90.1300.10">
    <property type="entry name" value="Amidase signature (AS) domain"/>
    <property type="match status" value="1"/>
</dbReference>
<reference evidence="2" key="1">
    <citation type="journal article" date="2014" name="Int. J. Syst. Evol. Microbiol.">
        <title>Complete genome sequence of Corynebacterium casei LMG S-19264T (=DSM 44701T), isolated from a smear-ripened cheese.</title>
        <authorList>
            <consortium name="US DOE Joint Genome Institute (JGI-PGF)"/>
            <person name="Walter F."/>
            <person name="Albersmeier A."/>
            <person name="Kalinowski J."/>
            <person name="Ruckert C."/>
        </authorList>
    </citation>
    <scope>NUCLEOTIDE SEQUENCE</scope>
    <source>
        <strain evidence="2">KCTC 42651</strain>
    </source>
</reference>
<protein>
    <submittedName>
        <fullName evidence="2">Amidase</fullName>
    </submittedName>
</protein>
<dbReference type="Proteomes" id="UP000630353">
    <property type="component" value="Unassembled WGS sequence"/>
</dbReference>
<evidence type="ECO:0000313" key="3">
    <source>
        <dbReference type="Proteomes" id="UP000630353"/>
    </source>
</evidence>
<dbReference type="AlphaFoldDB" id="A0A918XWK1"/>
<feature type="domain" description="Amidase" evidence="1">
    <location>
        <begin position="28"/>
        <end position="448"/>
    </location>
</feature>
<evidence type="ECO:0000259" key="1">
    <source>
        <dbReference type="Pfam" id="PF01425"/>
    </source>
</evidence>
<dbReference type="NCBIfam" id="NF005687">
    <property type="entry name" value="PRK07487.1"/>
    <property type="match status" value="1"/>
</dbReference>
<dbReference type="InterPro" id="IPR052739">
    <property type="entry name" value="FAAH2"/>
</dbReference>
<dbReference type="InterPro" id="IPR023631">
    <property type="entry name" value="Amidase_dom"/>
</dbReference>
<reference evidence="2" key="2">
    <citation type="submission" date="2020-09" db="EMBL/GenBank/DDBJ databases">
        <authorList>
            <person name="Sun Q."/>
            <person name="Kim S."/>
        </authorList>
    </citation>
    <scope>NUCLEOTIDE SEQUENCE</scope>
    <source>
        <strain evidence="2">KCTC 42651</strain>
    </source>
</reference>
<dbReference type="GO" id="GO:0012505">
    <property type="term" value="C:endomembrane system"/>
    <property type="evidence" value="ECO:0007669"/>
    <property type="project" value="TreeGrafter"/>
</dbReference>
<organism evidence="2 3">
    <name type="scientific">Thalassobaculum fulvum</name>
    <dbReference type="NCBI Taxonomy" id="1633335"/>
    <lineage>
        <taxon>Bacteria</taxon>
        <taxon>Pseudomonadati</taxon>
        <taxon>Pseudomonadota</taxon>
        <taxon>Alphaproteobacteria</taxon>
        <taxon>Rhodospirillales</taxon>
        <taxon>Thalassobaculaceae</taxon>
        <taxon>Thalassobaculum</taxon>
    </lineage>
</organism>